<gene>
    <name evidence="1" type="ORF">QAD02_000619</name>
</gene>
<comment type="caution">
    <text evidence="1">The sequence shown here is derived from an EMBL/GenBank/DDBJ whole genome shotgun (WGS) entry which is preliminary data.</text>
</comment>
<evidence type="ECO:0000313" key="2">
    <source>
        <dbReference type="Proteomes" id="UP001239111"/>
    </source>
</evidence>
<accession>A0ACC2NIH7</accession>
<name>A0ACC2NIH7_9HYME</name>
<dbReference type="Proteomes" id="UP001239111">
    <property type="component" value="Chromosome 3"/>
</dbReference>
<organism evidence="1 2">
    <name type="scientific">Eretmocerus hayati</name>
    <dbReference type="NCBI Taxonomy" id="131215"/>
    <lineage>
        <taxon>Eukaryota</taxon>
        <taxon>Metazoa</taxon>
        <taxon>Ecdysozoa</taxon>
        <taxon>Arthropoda</taxon>
        <taxon>Hexapoda</taxon>
        <taxon>Insecta</taxon>
        <taxon>Pterygota</taxon>
        <taxon>Neoptera</taxon>
        <taxon>Endopterygota</taxon>
        <taxon>Hymenoptera</taxon>
        <taxon>Apocrita</taxon>
        <taxon>Proctotrupomorpha</taxon>
        <taxon>Chalcidoidea</taxon>
        <taxon>Aphelinidae</taxon>
        <taxon>Aphelininae</taxon>
        <taxon>Eretmocerus</taxon>
    </lineage>
</organism>
<protein>
    <submittedName>
        <fullName evidence="1">Uncharacterized protein</fullName>
    </submittedName>
</protein>
<evidence type="ECO:0000313" key="1">
    <source>
        <dbReference type="EMBL" id="KAJ8669360.1"/>
    </source>
</evidence>
<sequence>MFSASNIEIKRMYALAKFKRKKEYAVFPLGWLYNNNQSCWWPKKTADVKKMIEDQELPEKTWNSFEVLKVVRIIVGNYQKAEKCLEVFLNHPTDQSSNDFDESEITLQEDWQTDGSSTNQLRVEENTSTVPPTTQLGGDASGEDSLTSAEVSESSIGQGSNSDSDSDGSKSDDEIRPLKKRAKFMNTRTPLIKSTSTKTSCSSKRQRSDKPFHAPPSHHNSSPIAKSVHKTGTSSKKTSATEEVSRRIANAGSGDQEDYFDLYDEDRDIDDSHQTEKLGQKITVPETFQQIPERQFQYIVLNKLFHSENTLDQVQQSQGQLLALFNSGIGWLKKPPKVPDLPVKELGVFESMNTALDEDDGEKCMHYLVRKLSTVGERELKPAINKMLKMLMEDVVAKDFNWDGNNEKKAFGKTNFVTVIEEACRKIFPADKASDKSVKSAIQDWLKNAPGRYNYPKKSAKKHSKAPEKSS</sequence>
<keyword evidence="2" id="KW-1185">Reference proteome</keyword>
<proteinExistence type="predicted"/>
<dbReference type="EMBL" id="CM056743">
    <property type="protein sequence ID" value="KAJ8669360.1"/>
    <property type="molecule type" value="Genomic_DNA"/>
</dbReference>
<reference evidence="1" key="1">
    <citation type="submission" date="2023-04" db="EMBL/GenBank/DDBJ databases">
        <title>A chromosome-level genome assembly of the parasitoid wasp Eretmocerus hayati.</title>
        <authorList>
            <person name="Zhong Y."/>
            <person name="Liu S."/>
            <person name="Liu Y."/>
        </authorList>
    </citation>
    <scope>NUCLEOTIDE SEQUENCE</scope>
    <source>
        <strain evidence="1">ZJU_SS_LIU_2023</strain>
    </source>
</reference>